<comment type="caution">
    <text evidence="1">The sequence shown here is derived from an EMBL/GenBank/DDBJ whole genome shotgun (WGS) entry which is preliminary data.</text>
</comment>
<protein>
    <submittedName>
        <fullName evidence="1">Uncharacterized protein</fullName>
    </submittedName>
</protein>
<dbReference type="RefSeq" id="WP_379909721.1">
    <property type="nucleotide sequence ID" value="NZ_JBHTOK010000074.1"/>
</dbReference>
<evidence type="ECO:0000313" key="1">
    <source>
        <dbReference type="EMBL" id="MFD1441758.1"/>
    </source>
</evidence>
<reference evidence="2" key="1">
    <citation type="journal article" date="2019" name="Int. J. Syst. Evol. Microbiol.">
        <title>The Global Catalogue of Microorganisms (GCM) 10K type strain sequencing project: providing services to taxonomists for standard genome sequencing and annotation.</title>
        <authorList>
            <consortium name="The Broad Institute Genomics Platform"/>
            <consortium name="The Broad Institute Genome Sequencing Center for Infectious Disease"/>
            <person name="Wu L."/>
            <person name="Ma J."/>
        </authorList>
    </citation>
    <scope>NUCLEOTIDE SEQUENCE [LARGE SCALE GENOMIC DNA]</scope>
    <source>
        <strain evidence="2">CCM 8912</strain>
    </source>
</reference>
<dbReference type="Proteomes" id="UP001597212">
    <property type="component" value="Unassembled WGS sequence"/>
</dbReference>
<evidence type="ECO:0000313" key="2">
    <source>
        <dbReference type="Proteomes" id="UP001597212"/>
    </source>
</evidence>
<keyword evidence="2" id="KW-1185">Reference proteome</keyword>
<sequence>MIERDALQLFTGRVIARLIGSAKLYSAPVRGIGQARFVSGNAAKLPWVLWSKKPT</sequence>
<proteinExistence type="predicted"/>
<dbReference type="EMBL" id="JBHTOK010000074">
    <property type="protein sequence ID" value="MFD1441758.1"/>
    <property type="molecule type" value="Genomic_DNA"/>
</dbReference>
<name>A0ABW4D092_9LACO</name>
<gene>
    <name evidence="1" type="ORF">ACFQ5K_10260</name>
</gene>
<accession>A0ABW4D092</accession>
<organism evidence="1 2">
    <name type="scientific">Lacticaseibacillus hegangensis</name>
    <dbReference type="NCBI Taxonomy" id="2486010"/>
    <lineage>
        <taxon>Bacteria</taxon>
        <taxon>Bacillati</taxon>
        <taxon>Bacillota</taxon>
        <taxon>Bacilli</taxon>
        <taxon>Lactobacillales</taxon>
        <taxon>Lactobacillaceae</taxon>
        <taxon>Lacticaseibacillus</taxon>
    </lineage>
</organism>